<comment type="caution">
    <text evidence="2">The sequence shown here is derived from an EMBL/GenBank/DDBJ whole genome shotgun (WGS) entry which is preliminary data.</text>
</comment>
<sequence>MGDRRRPAGPKAPPIDKDVTGKELDKGTLAELRTLEAKNAERVAQHLVMAGRYLDEDPRRAFEHASAAAQSGGRVSLVREAVGVAAYAAGEYAAALRELRTFRRISGSNIHLPLMADSERGLGRPEKALELARSEEASSLDTSGKVEMAIVAAGALGDLERFDEALAALEVPQLDLTKGFSFSPRLFRAYGEALTNVGREGEADTWFAQAVVAERALGIADDEDDVEFYDVEEDLEDEETSLDGGYADDDVDRGARTDADDDEASRAGTESDDETPSSADDAETGSTAVDPSAPEAEAPVVSEAREGADDAGRNDADGASADRDDADQDRADREDAGQ</sequence>
<feature type="region of interest" description="Disordered" evidence="1">
    <location>
        <begin position="1"/>
        <end position="23"/>
    </location>
</feature>
<protein>
    <submittedName>
        <fullName evidence="2">Tetratricopeptide (TPR) repeat protein</fullName>
    </submittedName>
</protein>
<dbReference type="EMBL" id="JAVDUI010000001">
    <property type="protein sequence ID" value="MDR6892720.1"/>
    <property type="molecule type" value="Genomic_DNA"/>
</dbReference>
<gene>
    <name evidence="2" type="ORF">J2S35_001660</name>
</gene>
<dbReference type="InterPro" id="IPR011990">
    <property type="entry name" value="TPR-like_helical_dom_sf"/>
</dbReference>
<dbReference type="Proteomes" id="UP001247307">
    <property type="component" value="Unassembled WGS sequence"/>
</dbReference>
<dbReference type="RefSeq" id="WP_309852182.1">
    <property type="nucleotide sequence ID" value="NZ_BAAAIU010000004.1"/>
</dbReference>
<feature type="compositionally biased region" description="Acidic residues" evidence="1">
    <location>
        <begin position="235"/>
        <end position="251"/>
    </location>
</feature>
<feature type="compositionally biased region" description="Low complexity" evidence="1">
    <location>
        <begin position="288"/>
        <end position="302"/>
    </location>
</feature>
<feature type="region of interest" description="Disordered" evidence="1">
    <location>
        <begin position="235"/>
        <end position="338"/>
    </location>
</feature>
<keyword evidence="3" id="KW-1185">Reference proteome</keyword>
<evidence type="ECO:0000256" key="1">
    <source>
        <dbReference type="SAM" id="MobiDB-lite"/>
    </source>
</evidence>
<evidence type="ECO:0000313" key="2">
    <source>
        <dbReference type="EMBL" id="MDR6892720.1"/>
    </source>
</evidence>
<accession>A0AAE4C8T0</accession>
<reference evidence="2" key="1">
    <citation type="submission" date="2023-07" db="EMBL/GenBank/DDBJ databases">
        <title>Sequencing the genomes of 1000 actinobacteria strains.</title>
        <authorList>
            <person name="Klenk H.-P."/>
        </authorList>
    </citation>
    <scope>NUCLEOTIDE SEQUENCE</scope>
    <source>
        <strain evidence="2">DSM 13988</strain>
    </source>
</reference>
<name>A0AAE4C8T0_9MICC</name>
<dbReference type="Gene3D" id="1.25.40.10">
    <property type="entry name" value="Tetratricopeptide repeat domain"/>
    <property type="match status" value="1"/>
</dbReference>
<feature type="compositionally biased region" description="Basic and acidic residues" evidence="1">
    <location>
        <begin position="303"/>
        <end position="338"/>
    </location>
</feature>
<dbReference type="AlphaFoldDB" id="A0AAE4C8T0"/>
<organism evidence="2 3">
    <name type="scientific">Falsarthrobacter nasiphocae</name>
    <dbReference type="NCBI Taxonomy" id="189863"/>
    <lineage>
        <taxon>Bacteria</taxon>
        <taxon>Bacillati</taxon>
        <taxon>Actinomycetota</taxon>
        <taxon>Actinomycetes</taxon>
        <taxon>Micrococcales</taxon>
        <taxon>Micrococcaceae</taxon>
        <taxon>Falsarthrobacter</taxon>
    </lineage>
</organism>
<proteinExistence type="predicted"/>
<feature type="compositionally biased region" description="Acidic residues" evidence="1">
    <location>
        <begin position="270"/>
        <end position="283"/>
    </location>
</feature>
<feature type="compositionally biased region" description="Basic and acidic residues" evidence="1">
    <location>
        <begin position="14"/>
        <end position="23"/>
    </location>
</feature>
<evidence type="ECO:0000313" key="3">
    <source>
        <dbReference type="Proteomes" id="UP001247307"/>
    </source>
</evidence>